<evidence type="ECO:0000256" key="6">
    <source>
        <dbReference type="ARBA" id="ARBA00022806"/>
    </source>
</evidence>
<dbReference type="InterPro" id="IPR030845">
    <property type="entry name" value="RTEL1"/>
</dbReference>
<feature type="binding site" evidence="13">
    <location>
        <position position="168"/>
    </location>
    <ligand>
        <name>[4Fe-4S] cluster</name>
        <dbReference type="ChEBI" id="CHEBI:49883"/>
    </ligand>
</feature>
<sequence>MPKVTLNGINVDFPFQPYKCQEEYMTKVLECLQKKVNGILESPTGTGKTLCLLCSTLAWREHFKDSISAQKIAQRMNGVELFPDRPMSSWGDGAHGAYYTDVPKIIYASRTHSQLTQVIGELKNTVYRPKVCVLGSREQLCINPEVKRQESKHMQIHMCRMKVTARSCHFYNNVEGKFGYKNGAFVFKLTDRRAVCPYYLSRSLKQQADIIFMPYNYLLDSKSRRAHNLDLKGTVVILDEAHNVEKLCEESSSFDLTPYDLASAMDAINIVLEEQAKAVQQNEIHVEFNMEFASFFSDLLLFCPLLCLEGILLQLENAIDAVELPASGGGVTKEGSYIFDLFAEAQITFQTKSSLLESLEQIVQFLAGRKCAHAVWLCSSHHLFSQVHIHPDTSNQKKKQRTDQWSSSVTKKQGVGKVLSYWFFSPGYSMHELVRQGVRTIILTSGTLSPLSSLSMEMQIPFPVCLENPHVIDKHQIWVGVIPKGPDGGLLSSTYEKRFSVECLSSLGKTIGNLVRVVPHGLLAFFPSYPVMDRSLEYWRVRGLIEEVKPMFVEPRNKGTFTEVGHSRSASEGLDFADRNGRGVIITGLPFPPRIDPRVVLKMQFLDEMKAKVTGGQFLSGHQWYRQQASRAVNQAIGRVIRHRQDYGAIFLCDHRFMNTDARAQLPSWVRPYVKVYENFGHVVRDVSQFFRVAKKIMPPPPLPLSSCTSPDGNEPTMSSSSSGKFLSLSKAKTLDDHVPSLKRKRMGKFGGSREETRASLSFLFSMQAKRLSTLSLQHEKRLMDEQKGGRKKIKILSDPANKVADPSETKKTRAAAFIATVKQCLSQLNFDVFSRALHQYKRTDNFSAMLSQMSALFIEDQKKHVLLREFYQFVRPQHKKQFDEACCHLTGVGCGYKAEHSLRQEERQCEPKTTFSDVSSRHLNSELHLNKGGSHLTSELASTNQLVQSTYLNDLRKALDKDNFSSFFSALLAYKKTDNYDAMVSVIAAVTTEKPEDFHLLQRFSMFVRPHHKERFRQMCKDLTGMSCSLEREAVQAGSSVNLGNVALAGENKETPEQAANPEPGLGQIFCNCTASRSIRSVSLSLSLSQFVVLGGFQCFKCKSEHAVPFKCQLCAFTCCGACWEKLLKVDFRCPECQADTKKRHLAQGHCINISCRASKTCILKGARAQV</sequence>
<organism evidence="15 16">
    <name type="scientific">Sphenodon punctatus</name>
    <name type="common">Tuatara</name>
    <name type="synonym">Hatteria punctata</name>
    <dbReference type="NCBI Taxonomy" id="8508"/>
    <lineage>
        <taxon>Eukaryota</taxon>
        <taxon>Metazoa</taxon>
        <taxon>Chordata</taxon>
        <taxon>Craniata</taxon>
        <taxon>Vertebrata</taxon>
        <taxon>Euteleostomi</taxon>
        <taxon>Lepidosauria</taxon>
        <taxon>Sphenodontia</taxon>
        <taxon>Sphenodontidae</taxon>
        <taxon>Sphenodon</taxon>
    </lineage>
</organism>
<dbReference type="Pfam" id="PF13307">
    <property type="entry name" value="Helicase_C_2"/>
    <property type="match status" value="1"/>
</dbReference>
<dbReference type="GO" id="GO:0031297">
    <property type="term" value="P:replication fork processing"/>
    <property type="evidence" value="ECO:0007669"/>
    <property type="project" value="Ensembl"/>
</dbReference>
<feature type="binding site" evidence="13">
    <location>
        <position position="141"/>
    </location>
    <ligand>
        <name>[4Fe-4S] cluster</name>
        <dbReference type="ChEBI" id="CHEBI:49883"/>
    </ligand>
</feature>
<dbReference type="InterPro" id="IPR010614">
    <property type="entry name" value="RAD3-like_helicase_DEAD"/>
</dbReference>
<dbReference type="GO" id="GO:1904535">
    <property type="term" value="P:positive regulation of telomeric loop disassembly"/>
    <property type="evidence" value="ECO:0007669"/>
    <property type="project" value="Ensembl"/>
</dbReference>
<dbReference type="GO" id="GO:0000781">
    <property type="term" value="C:chromosome, telomeric region"/>
    <property type="evidence" value="ECO:0007669"/>
    <property type="project" value="Ensembl"/>
</dbReference>
<dbReference type="GO" id="GO:0051539">
    <property type="term" value="F:4 iron, 4 sulfur cluster binding"/>
    <property type="evidence" value="ECO:0007669"/>
    <property type="project" value="UniProtKB-UniRule"/>
</dbReference>
<dbReference type="InterPro" id="IPR049909">
    <property type="entry name" value="Rtel1_HHD"/>
</dbReference>
<dbReference type="GO" id="GO:0046872">
    <property type="term" value="F:metal ion binding"/>
    <property type="evidence" value="ECO:0007669"/>
    <property type="project" value="UniProtKB-UniRule"/>
</dbReference>
<dbReference type="InterPro" id="IPR006554">
    <property type="entry name" value="Helicase-like_DEXD_c2"/>
</dbReference>
<keyword evidence="1 13" id="KW-0004">4Fe-4S</keyword>
<dbReference type="GO" id="GO:0016818">
    <property type="term" value="F:hydrolase activity, acting on acid anhydrides, in phosphorus-containing anhydrides"/>
    <property type="evidence" value="ECO:0007669"/>
    <property type="project" value="InterPro"/>
</dbReference>
<dbReference type="PANTHER" id="PTHR11472:SF34">
    <property type="entry name" value="REGULATOR OF TELOMERE ELONGATION HELICASE 1"/>
    <property type="match status" value="1"/>
</dbReference>
<dbReference type="GO" id="GO:0070182">
    <property type="term" value="F:DNA polymerase binding"/>
    <property type="evidence" value="ECO:0007669"/>
    <property type="project" value="Ensembl"/>
</dbReference>
<evidence type="ECO:0000256" key="13">
    <source>
        <dbReference type="HAMAP-Rule" id="MF_03065"/>
    </source>
</evidence>
<dbReference type="GO" id="GO:0043247">
    <property type="term" value="P:telomere maintenance in response to DNA damage"/>
    <property type="evidence" value="ECO:0007669"/>
    <property type="project" value="Ensembl"/>
</dbReference>
<dbReference type="GO" id="GO:1904358">
    <property type="term" value="P:positive regulation of telomere maintenance via telomere lengthening"/>
    <property type="evidence" value="ECO:0007669"/>
    <property type="project" value="Ensembl"/>
</dbReference>
<keyword evidence="13" id="KW-0539">Nucleus</keyword>
<comment type="catalytic activity">
    <reaction evidence="13">
        <text>ATP + H2O = ADP + phosphate + H(+)</text>
        <dbReference type="Rhea" id="RHEA:13065"/>
        <dbReference type="ChEBI" id="CHEBI:15377"/>
        <dbReference type="ChEBI" id="CHEBI:15378"/>
        <dbReference type="ChEBI" id="CHEBI:30616"/>
        <dbReference type="ChEBI" id="CHEBI:43474"/>
        <dbReference type="ChEBI" id="CHEBI:456216"/>
    </reaction>
</comment>
<keyword evidence="12 13" id="KW-0413">Isomerase</keyword>
<accession>A0A8D0HMF7</accession>
<dbReference type="GO" id="GO:0010569">
    <property type="term" value="P:regulation of double-strand break repair via homologous recombination"/>
    <property type="evidence" value="ECO:0007669"/>
    <property type="project" value="UniProtKB-UniRule"/>
</dbReference>
<dbReference type="CDD" id="cd17970">
    <property type="entry name" value="DEAHc_FancJ"/>
    <property type="match status" value="1"/>
</dbReference>
<dbReference type="FunFam" id="3.40.50.300:FF:000691">
    <property type="entry name" value="Regulator of telomere elongation helicase 1"/>
    <property type="match status" value="1"/>
</dbReference>
<dbReference type="AlphaFoldDB" id="A0A8D0HMF7"/>
<evidence type="ECO:0000256" key="7">
    <source>
        <dbReference type="ARBA" id="ARBA00022840"/>
    </source>
</evidence>
<keyword evidence="2 13" id="KW-0479">Metal-binding</keyword>
<name>A0A8D0HMF7_SPHPU</name>
<dbReference type="Gene3D" id="3.40.50.300">
    <property type="entry name" value="P-loop containing nucleotide triphosphate hydrolases"/>
    <property type="match status" value="2"/>
</dbReference>
<dbReference type="Pfam" id="PF23109">
    <property type="entry name" value="ARCH_RTEL1"/>
    <property type="match status" value="1"/>
</dbReference>
<dbReference type="InterPro" id="IPR014013">
    <property type="entry name" value="Helic_SF1/SF2_ATP-bd_DinG/Rad3"/>
</dbReference>
<keyword evidence="11 13" id="KW-0234">DNA repair</keyword>
<dbReference type="HAMAP" id="MF_03065">
    <property type="entry name" value="RTEL1"/>
    <property type="match status" value="1"/>
</dbReference>
<dbReference type="SMART" id="SM00491">
    <property type="entry name" value="HELICc2"/>
    <property type="match status" value="1"/>
</dbReference>
<keyword evidence="7 13" id="KW-0067">ATP-binding</keyword>
<evidence type="ECO:0000313" key="16">
    <source>
        <dbReference type="Proteomes" id="UP000694392"/>
    </source>
</evidence>
<reference evidence="15" key="2">
    <citation type="submission" date="2025-09" db="UniProtKB">
        <authorList>
            <consortium name="Ensembl"/>
        </authorList>
    </citation>
    <scope>IDENTIFICATION</scope>
</reference>
<keyword evidence="16" id="KW-1185">Reference proteome</keyword>
<dbReference type="GO" id="GO:1904355">
    <property type="term" value="P:positive regulation of telomere capping"/>
    <property type="evidence" value="ECO:0007669"/>
    <property type="project" value="Ensembl"/>
</dbReference>
<dbReference type="InterPro" id="IPR045028">
    <property type="entry name" value="DinG/Rad3-like"/>
</dbReference>
<dbReference type="GO" id="GO:0005524">
    <property type="term" value="F:ATP binding"/>
    <property type="evidence" value="ECO:0007669"/>
    <property type="project" value="UniProtKB-UniRule"/>
</dbReference>
<keyword evidence="8 13" id="KW-0408">Iron</keyword>
<dbReference type="Pfam" id="PF23116">
    <property type="entry name" value="HHD_RTEL1"/>
    <property type="match status" value="1"/>
</dbReference>
<dbReference type="GO" id="GO:1904430">
    <property type="term" value="P:negative regulation of t-circle formation"/>
    <property type="evidence" value="ECO:0007669"/>
    <property type="project" value="Ensembl"/>
</dbReference>
<feature type="domain" description="Helicase ATP-binding" evidence="14">
    <location>
        <begin position="7"/>
        <end position="285"/>
    </location>
</feature>
<dbReference type="GeneTree" id="ENSGT00950000182970"/>
<evidence type="ECO:0000256" key="3">
    <source>
        <dbReference type="ARBA" id="ARBA00022741"/>
    </source>
</evidence>
<comment type="subcellular location">
    <subcellularLocation>
        <location evidence="13">Nucleus</location>
    </subcellularLocation>
</comment>
<evidence type="ECO:0000256" key="10">
    <source>
        <dbReference type="ARBA" id="ARBA00023125"/>
    </source>
</evidence>
<evidence type="ECO:0000313" key="15">
    <source>
        <dbReference type="Ensembl" id="ENSSPUP00000024204.1"/>
    </source>
</evidence>
<dbReference type="PROSITE" id="PS51193">
    <property type="entry name" value="HELICASE_ATP_BIND_2"/>
    <property type="match status" value="1"/>
</dbReference>
<dbReference type="GO" id="GO:0000732">
    <property type="term" value="P:DNA strand displacement"/>
    <property type="evidence" value="ECO:0007669"/>
    <property type="project" value="Ensembl"/>
</dbReference>
<comment type="similarity">
    <text evidence="13">Belongs to the helicase family. RAD3/XPD subfamily.</text>
</comment>
<keyword evidence="3 13" id="KW-0547">Nucleotide-binding</keyword>
<dbReference type="InterPro" id="IPR006555">
    <property type="entry name" value="ATP-dep_Helicase_C"/>
</dbReference>
<dbReference type="InterPro" id="IPR027417">
    <property type="entry name" value="P-loop_NTPase"/>
</dbReference>
<evidence type="ECO:0000256" key="9">
    <source>
        <dbReference type="ARBA" id="ARBA00023014"/>
    </source>
</evidence>
<dbReference type="GO" id="GO:0045910">
    <property type="term" value="P:negative regulation of DNA recombination"/>
    <property type="evidence" value="ECO:0007669"/>
    <property type="project" value="Ensembl"/>
</dbReference>
<evidence type="ECO:0000256" key="4">
    <source>
        <dbReference type="ARBA" id="ARBA00022763"/>
    </source>
</evidence>
<keyword evidence="5 13" id="KW-0378">Hydrolase</keyword>
<dbReference type="Gene3D" id="1.20.1160.20">
    <property type="match status" value="2"/>
</dbReference>
<evidence type="ECO:0000256" key="11">
    <source>
        <dbReference type="ARBA" id="ARBA00023204"/>
    </source>
</evidence>
<feature type="binding site" evidence="13">
    <location>
        <position position="159"/>
    </location>
    <ligand>
        <name>[4Fe-4S] cluster</name>
        <dbReference type="ChEBI" id="CHEBI:49883"/>
    </ligand>
</feature>
<feature type="binding site" evidence="13">
    <location>
        <position position="196"/>
    </location>
    <ligand>
        <name>[4Fe-4S] cluster</name>
        <dbReference type="ChEBI" id="CHEBI:49883"/>
    </ligand>
</feature>
<dbReference type="GO" id="GO:0006281">
    <property type="term" value="P:DNA repair"/>
    <property type="evidence" value="ECO:0007669"/>
    <property type="project" value="UniProtKB-UniRule"/>
</dbReference>
<dbReference type="GO" id="GO:0003677">
    <property type="term" value="F:DNA binding"/>
    <property type="evidence" value="ECO:0007669"/>
    <property type="project" value="UniProtKB-UniRule"/>
</dbReference>
<proteinExistence type="inferred from homology"/>
<evidence type="ECO:0000256" key="2">
    <source>
        <dbReference type="ARBA" id="ARBA00022723"/>
    </source>
</evidence>
<comment type="function">
    <text evidence="13">A probable ATP-dependent DNA helicase implicated in telomere-length regulation, DNA repair and the maintenance of genomic stability. Acts as an anti-recombinase to counteract toxic recombination and limit crossover during meiosis. Regulates meiotic recombination and crossover homeostasis by physically dissociating strand invasion events and thereby promotes noncrossover repair by meiotic synthesis dependent strand annealing (SDSA) as well as disassembly of D loop recombination intermediates. Also disassembles T loops and prevents telomere fragility by counteracting telomeric G4-DNA structures, which together ensure the dynamics and stability of the telomere.</text>
</comment>
<dbReference type="PANTHER" id="PTHR11472">
    <property type="entry name" value="DNA REPAIR DEAD HELICASE RAD3/XP-D SUBFAMILY MEMBER"/>
    <property type="match status" value="1"/>
</dbReference>
<evidence type="ECO:0000256" key="5">
    <source>
        <dbReference type="ARBA" id="ARBA00022801"/>
    </source>
</evidence>
<dbReference type="InterPro" id="IPR057498">
    <property type="entry name" value="Rtel1_ARCH"/>
</dbReference>
<dbReference type="CDD" id="cd18788">
    <property type="entry name" value="SF2_C_XPD"/>
    <property type="match status" value="1"/>
</dbReference>
<comment type="caution">
    <text evidence="13">Lacks conserved residue(s) required for the propagation of feature annotation.</text>
</comment>
<evidence type="ECO:0000256" key="8">
    <source>
        <dbReference type="ARBA" id="ARBA00023004"/>
    </source>
</evidence>
<dbReference type="Proteomes" id="UP000694392">
    <property type="component" value="Unplaced"/>
</dbReference>
<dbReference type="GO" id="GO:1904506">
    <property type="term" value="P:negative regulation of telomere maintenance in response to DNA damage"/>
    <property type="evidence" value="ECO:0007669"/>
    <property type="project" value="Ensembl"/>
</dbReference>
<dbReference type="GO" id="GO:0016607">
    <property type="term" value="C:nuclear speck"/>
    <property type="evidence" value="ECO:0007669"/>
    <property type="project" value="Ensembl"/>
</dbReference>
<gene>
    <name evidence="13 15" type="primary">RTEL1</name>
</gene>
<dbReference type="SUPFAM" id="SSF52540">
    <property type="entry name" value="P-loop containing nucleoside triphosphate hydrolases"/>
    <property type="match status" value="2"/>
</dbReference>
<dbReference type="GO" id="GO:1902990">
    <property type="term" value="P:mitotic telomere maintenance via semi-conservative replication"/>
    <property type="evidence" value="ECO:0007669"/>
    <property type="project" value="Ensembl"/>
</dbReference>
<keyword evidence="9 13" id="KW-0411">Iron-sulfur</keyword>
<dbReference type="Pfam" id="PF06733">
    <property type="entry name" value="DEAD_2"/>
    <property type="match status" value="1"/>
</dbReference>
<dbReference type="GO" id="GO:0031965">
    <property type="term" value="C:nuclear membrane"/>
    <property type="evidence" value="ECO:0007669"/>
    <property type="project" value="Ensembl"/>
</dbReference>
<dbReference type="GO" id="GO:0003678">
    <property type="term" value="F:DNA helicase activity"/>
    <property type="evidence" value="ECO:0007669"/>
    <property type="project" value="UniProtKB-UniRule"/>
</dbReference>
<dbReference type="CDD" id="cd13932">
    <property type="entry name" value="HN_RTEL1"/>
    <property type="match status" value="2"/>
</dbReference>
<keyword evidence="6 13" id="KW-0347">Helicase</keyword>
<keyword evidence="10 13" id="KW-0238">DNA-binding</keyword>
<reference evidence="15" key="1">
    <citation type="submission" date="2025-08" db="UniProtKB">
        <authorList>
            <consortium name="Ensembl"/>
        </authorList>
    </citation>
    <scope>IDENTIFICATION</scope>
</reference>
<dbReference type="EC" id="5.6.2.-" evidence="13"/>
<evidence type="ECO:0000259" key="14">
    <source>
        <dbReference type="PROSITE" id="PS51193"/>
    </source>
</evidence>
<dbReference type="SMART" id="SM00488">
    <property type="entry name" value="DEXDc2"/>
    <property type="match status" value="1"/>
</dbReference>
<keyword evidence="4 13" id="KW-0227">DNA damage</keyword>
<dbReference type="Ensembl" id="ENSSPUT00000025827.1">
    <property type="protein sequence ID" value="ENSSPUP00000024204.1"/>
    <property type="gene ID" value="ENSSPUG00000018537.1"/>
</dbReference>
<dbReference type="GO" id="GO:0090657">
    <property type="term" value="P:telomeric loop disassembly"/>
    <property type="evidence" value="ECO:0007669"/>
    <property type="project" value="Ensembl"/>
</dbReference>
<protein>
    <recommendedName>
        <fullName evidence="13">Regulator of telomere elongation helicase 1</fullName>
        <ecNumber evidence="13">5.6.2.-</ecNumber>
    </recommendedName>
</protein>
<evidence type="ECO:0000256" key="12">
    <source>
        <dbReference type="ARBA" id="ARBA00023235"/>
    </source>
</evidence>
<evidence type="ECO:0000256" key="1">
    <source>
        <dbReference type="ARBA" id="ARBA00022485"/>
    </source>
</evidence>